<dbReference type="Pfam" id="PF17973">
    <property type="entry name" value="bMG10"/>
    <property type="match status" value="1"/>
</dbReference>
<dbReference type="InterPro" id="IPR001599">
    <property type="entry name" value="Macroglobln_a2"/>
</dbReference>
<feature type="chain" id="PRO_5035282778" evidence="3">
    <location>
        <begin position="22"/>
        <end position="1728"/>
    </location>
</feature>
<dbReference type="InterPro" id="IPR021868">
    <property type="entry name" value="Alpha_2_Macroglob_MG3"/>
</dbReference>
<dbReference type="InterPro" id="IPR008930">
    <property type="entry name" value="Terpenoid_cyclase/PrenylTrfase"/>
</dbReference>
<dbReference type="PIRSF" id="PIRSF038980">
    <property type="entry name" value="A2M_bac"/>
    <property type="match status" value="1"/>
</dbReference>
<evidence type="ECO:0000256" key="3">
    <source>
        <dbReference type="SAM" id="SignalP"/>
    </source>
</evidence>
<dbReference type="InterPro" id="IPR041462">
    <property type="entry name" value="Bact_A2M_MG6"/>
</dbReference>
<gene>
    <name evidence="6" type="ORF">GCM10007276_04680</name>
</gene>
<evidence type="ECO:0000259" key="5">
    <source>
        <dbReference type="SMART" id="SM01360"/>
    </source>
</evidence>
<dbReference type="EMBL" id="BMCP01000001">
    <property type="protein sequence ID" value="GGE30545.1"/>
    <property type="molecule type" value="Genomic_DNA"/>
</dbReference>
<dbReference type="InterPro" id="IPR041203">
    <property type="entry name" value="Bact_A2M_MG5"/>
</dbReference>
<dbReference type="SMART" id="SM01359">
    <property type="entry name" value="A2M_N_2"/>
    <property type="match status" value="1"/>
</dbReference>
<comment type="similarity">
    <text evidence="1">Belongs to the protease inhibitor I39 (alpha-2-macroglobulin) family. Bacterial alpha-2-macroglobulin subfamily.</text>
</comment>
<dbReference type="InterPro" id="IPR051802">
    <property type="entry name" value="YfhM-like"/>
</dbReference>
<keyword evidence="7" id="KW-1185">Reference proteome</keyword>
<comment type="caution">
    <text evidence="6">The sequence shown here is derived from an EMBL/GenBank/DDBJ whole genome shotgun (WGS) entry which is preliminary data.</text>
</comment>
<dbReference type="InterPro" id="IPR041246">
    <property type="entry name" value="Bact_MG10"/>
</dbReference>
<reference evidence="6" key="1">
    <citation type="journal article" date="2014" name="Int. J. Syst. Evol. Microbiol.">
        <title>Complete genome sequence of Corynebacterium casei LMG S-19264T (=DSM 44701T), isolated from a smear-ripened cheese.</title>
        <authorList>
            <consortium name="US DOE Joint Genome Institute (JGI-PGF)"/>
            <person name="Walter F."/>
            <person name="Albersmeier A."/>
            <person name="Kalinowski J."/>
            <person name="Ruckert C."/>
        </authorList>
    </citation>
    <scope>NUCLEOTIDE SEQUENCE</scope>
    <source>
        <strain evidence="6">CCM 7684</strain>
    </source>
</reference>
<feature type="domain" description="Alpha-2-macroglobulin" evidence="5">
    <location>
        <begin position="1068"/>
        <end position="1157"/>
    </location>
</feature>
<dbReference type="InterPro" id="IPR026284">
    <property type="entry name" value="A2MG_proteobact"/>
</dbReference>
<evidence type="ECO:0000259" key="4">
    <source>
        <dbReference type="SMART" id="SM01359"/>
    </source>
</evidence>
<evidence type="ECO:0000256" key="1">
    <source>
        <dbReference type="ARBA" id="ARBA00010556"/>
    </source>
</evidence>
<name>A0A8J2VLS6_9RHOB</name>
<dbReference type="GO" id="GO:0004866">
    <property type="term" value="F:endopeptidase inhibitor activity"/>
    <property type="evidence" value="ECO:0007669"/>
    <property type="project" value="InterPro"/>
</dbReference>
<dbReference type="Pfam" id="PF17972">
    <property type="entry name" value="bMG5"/>
    <property type="match status" value="1"/>
</dbReference>
<feature type="domain" description="Alpha-2-macroglobulin bait region" evidence="4">
    <location>
        <begin position="863"/>
        <end position="1007"/>
    </location>
</feature>
<dbReference type="Proteomes" id="UP000602745">
    <property type="component" value="Unassembled WGS sequence"/>
</dbReference>
<dbReference type="Pfam" id="PF00207">
    <property type="entry name" value="A2M"/>
    <property type="match status" value="1"/>
</dbReference>
<sequence length="1728" mass="184066">MAVFSRLAVVLALLLALPAQALADKTFARPEMAQEALRLEAQLKREASGQGKPAADWIKEGVAAVRASDWPTAAQRFAAALSEDPASEQAWRNLAVAKFRIDDDQNRYTLQRDAAAAAYKAYLLSPDARAEARALALFAEISAARYEFRPALDAYAASLRLAANAEIRATYEQLREEHGFRMVDYTIDNDAAAPRACVNFSETLAEGRMDFSPFVSVEGMDRPAVTAEGSQLCIDGLRHGETYEAHIRSGLPSSVGEDLLKTVDLTLYVRDRSASVRFTGRNYVLPTRGQNGIPLVSVNTDEVNAELYRINDRGLAPAVISGEFQKQLDSGDFQDLTQSQGAKVWAGSMPVKSRLNEDVTTAFPVGEAAGPLEAGVYVLVARPKDSGEPDWNETYATQWFVVSDLGISSISARDGVHVVVRSLATAKPVRDATLDLVARSNEILGSATTDDNGYASFPGGLARGTGASAPALVTARAGDSDYAFLDMTQAAFDLSDRGVKGRPAPGPLDAFVVTERGVYRPGETVHVTALLRDHQGLAERLPLTLVVQRPDGAEDRRALVADAGDGGRTYDLDLIDSATTGTWRVRAYADPKGPVLGATAFLVEDYVPERLDMEIGTKAAAIAAGRPATVELTGRWLYGAPAAELAAGGELTVREAEKAPEGYADYRFGLADESFAPVRTALVPATTDAQGRAQLSVVLPATLPATTKTLEAGISVSLREPGGRVIERSLALPVTPANPRIGVRPLFADRVGEGETANFDVVLLAPDNARAAAPLKWELSRLERRYQWYQEDGNWRYETITGTTRVANGTVNTAADAAARISAKVGWGEYRLEVTTSDAKAATSVEFDAGWNASANADTPDALPVALDKPSYPTGATAQLRIEAPFAGTATVAVVDETVRSIQTVDVAAGEAEVPLSVGDDWGAGAYVLVSLARPLDEKASRMPGRAVGLAWLSTDATSRRLDLSLDAAAEARPREIMTVPITVGNFGAGETARLVVAAVDVGILNLTGYEAPKPTEWFYGQRGLGAEMRDLYGQLIDGMRAERGAIRSGGDMPDSGIQASPPTQEPLALFSGIVETDAQGKAEVSFDLPQFNGEVKVMAIAWTADKLGEAEADVTVADPVVVTAATPRFLAVGDQSRVRLDLHNARGPAGNYRLAIDAEGPVTVSGAREHTIALAADGRQTVDVAIEGTGVGAAELALTLTGPDGAVYDQQLALMVRPAQPAVARRLPVAIRNNHAEIGGALVAGFLPDTSRVTISAGPLSSFDVAGRLAALDQYAYSCSEQVTSKALPLLYVSDLDATGLFAGVPVGQRIEEAITRVLARQNSTGSFGLWSTGSGDLWLNAYITDFLTRAREKGHDVPERAMSLALDQLKNTLSYQGEVEDGGGADTAYANYVLARNGRGRIGDLRYLADAKLDALGTPLARAQVGAALAIMGDRDRAESAFASARDMLEESGDADSRTDYGSGLRDGAAILALAAETDTASAIVPAVSKRLDEFAAEPRALSTQENAWMVLAARAFREQAAKSRLTVGGAEFSGQFERDFSVEDLNEKPVQIASIGSEPLRLSVTVSGNPVEPEGPAEEGFILTRRYYTMEGQETDPSRVTQNEQLVVVLTVTEPEPRPGRVLVVDHLPAGFEIDNPRLLKSGDTATLSWLPEQGEAEHAEFRDDRFVAAFDRTQGNEGNYGAAYVVRAVAPGSYAHPPATVEDMYRPERFARTGTGRVEVTAAR</sequence>
<dbReference type="PANTHER" id="PTHR40094:SF1">
    <property type="entry name" value="UBIQUITIN DOMAIN-CONTAINING PROTEIN"/>
    <property type="match status" value="1"/>
</dbReference>
<dbReference type="RefSeq" id="WP_188408088.1">
    <property type="nucleotide sequence ID" value="NZ_BMCP01000001.1"/>
</dbReference>
<dbReference type="InterPro" id="IPR011625">
    <property type="entry name" value="A2M_N_BRD"/>
</dbReference>
<dbReference type="Pfam" id="PF21142">
    <property type="entry name" value="A2M_bMG2"/>
    <property type="match status" value="1"/>
</dbReference>
<protein>
    <submittedName>
        <fullName evidence="6">Alpha-2-macroglobulin</fullName>
    </submittedName>
</protein>
<dbReference type="GO" id="GO:0005615">
    <property type="term" value="C:extracellular space"/>
    <property type="evidence" value="ECO:0007669"/>
    <property type="project" value="InterPro"/>
</dbReference>
<dbReference type="Gene3D" id="2.60.40.1930">
    <property type="match status" value="1"/>
</dbReference>
<dbReference type="Gene3D" id="1.25.40.10">
    <property type="entry name" value="Tetratricopeptide repeat domain"/>
    <property type="match status" value="1"/>
</dbReference>
<feature type="signal peptide" evidence="3">
    <location>
        <begin position="1"/>
        <end position="21"/>
    </location>
</feature>
<dbReference type="InterPro" id="IPR049120">
    <property type="entry name" value="A2M_bMG2"/>
</dbReference>
<dbReference type="Pfam" id="PF07678">
    <property type="entry name" value="TED_complement"/>
    <property type="match status" value="1"/>
</dbReference>
<evidence type="ECO:0000313" key="6">
    <source>
        <dbReference type="EMBL" id="GGE30545.1"/>
    </source>
</evidence>
<dbReference type="InterPro" id="IPR011990">
    <property type="entry name" value="TPR-like_helical_dom_sf"/>
</dbReference>
<dbReference type="SUPFAM" id="SSF48239">
    <property type="entry name" value="Terpenoid cyclases/Protein prenyltransferases"/>
    <property type="match status" value="1"/>
</dbReference>
<dbReference type="CDD" id="cd02891">
    <property type="entry name" value="A2M_like"/>
    <property type="match status" value="1"/>
</dbReference>
<proteinExistence type="inferred from homology"/>
<dbReference type="InterPro" id="IPR002890">
    <property type="entry name" value="MG2"/>
</dbReference>
<dbReference type="SMART" id="SM01360">
    <property type="entry name" value="A2M"/>
    <property type="match status" value="1"/>
</dbReference>
<organism evidence="6 7">
    <name type="scientific">Agaricicola taiwanensis</name>
    <dbReference type="NCBI Taxonomy" id="591372"/>
    <lineage>
        <taxon>Bacteria</taxon>
        <taxon>Pseudomonadati</taxon>
        <taxon>Pseudomonadota</taxon>
        <taxon>Alphaproteobacteria</taxon>
        <taxon>Rhodobacterales</taxon>
        <taxon>Paracoccaceae</taxon>
        <taxon>Agaricicola</taxon>
    </lineage>
</organism>
<dbReference type="PANTHER" id="PTHR40094">
    <property type="entry name" value="ALPHA-2-MACROGLOBULIN HOMOLOG"/>
    <property type="match status" value="1"/>
</dbReference>
<dbReference type="Pfam" id="PF11974">
    <property type="entry name" value="bMG3"/>
    <property type="match status" value="1"/>
</dbReference>
<reference evidence="6" key="2">
    <citation type="submission" date="2020-09" db="EMBL/GenBank/DDBJ databases">
        <authorList>
            <person name="Sun Q."/>
            <person name="Sedlacek I."/>
        </authorList>
    </citation>
    <scope>NUCLEOTIDE SEQUENCE</scope>
    <source>
        <strain evidence="6">CCM 7684</strain>
    </source>
</reference>
<dbReference type="SUPFAM" id="SSF48452">
    <property type="entry name" value="TPR-like"/>
    <property type="match status" value="1"/>
</dbReference>
<dbReference type="Pfam" id="PF17962">
    <property type="entry name" value="bMG6"/>
    <property type="match status" value="1"/>
</dbReference>
<evidence type="ECO:0000313" key="7">
    <source>
        <dbReference type="Proteomes" id="UP000602745"/>
    </source>
</evidence>
<keyword evidence="2 3" id="KW-0732">Signal</keyword>
<evidence type="ECO:0000256" key="2">
    <source>
        <dbReference type="ARBA" id="ARBA00022729"/>
    </source>
</evidence>
<dbReference type="InterPro" id="IPR011626">
    <property type="entry name" value="Alpha-macroglobulin_TED"/>
</dbReference>
<dbReference type="Pfam" id="PF01835">
    <property type="entry name" value="MG2"/>
    <property type="match status" value="1"/>
</dbReference>
<dbReference type="Pfam" id="PF07703">
    <property type="entry name" value="A2M_BRD"/>
    <property type="match status" value="1"/>
</dbReference>
<accession>A0A8J2VLS6</accession>
<dbReference type="Gene3D" id="1.50.10.20">
    <property type="match status" value="1"/>
</dbReference>